<proteinExistence type="predicted"/>
<accession>A0A7W4JH86</accession>
<name>A0A7W4JH86_9PROT</name>
<reference evidence="1 2" key="1">
    <citation type="submission" date="2020-04" db="EMBL/GenBank/DDBJ databases">
        <title>Description of novel Gluconacetobacter.</title>
        <authorList>
            <person name="Sombolestani A."/>
        </authorList>
    </citation>
    <scope>NUCLEOTIDE SEQUENCE [LARGE SCALE GENOMIC DNA]</scope>
    <source>
        <strain evidence="1 2">LMG 27725</strain>
    </source>
</reference>
<gene>
    <name evidence="1" type="ORF">HLH29_19020</name>
</gene>
<sequence>MVVSIESAFRGVIYGRIAGVVQFGLELSANGLSLGLVSITRVAANGESFFRLKMPTDMLLEAPVTIRGRFVGLDCEISSSLILRTQEEVAQALTVADGHVSVTAGFLVGALTNINPDALPLTICASMRGRVIARTKLNAEPNRKYDIDNTENRLIEAMPFKLGLPLDVLDDRGAIISVGIEGSATQLTGAPVFISIAFGEEFARRLMLVEEQLEAVTAKVNSEQNSIVSGLIDQYLRVIVPRVDAIVGLQRTALERQMMALWRAMPVNHFEAIAPAYERQAHFRSGMPFIGYGWTETNRVRWFGRQAFVAFEISPEEDVIFLVEGVGAASPKAVEDCLFSVENKNLEMARFQDSADGSWSAVGLVPRQFITSDGLLSLRIRSEVDQLTKEGKPSNGLSLGVENISVFSTSIVREWYTSNNDLTYCLAGFHHLEKAASGEPFRWMSGDGVVSVPMETERGKIIIYGPMIYSERAERTFSVTCVNGNIKSTEFTRDGQAWSAAVHLEGVEGRVVLLRLTAQSSVPEGGDLRSLSIALGGIEFITDGDV</sequence>
<dbReference type="EMBL" id="JABEQL010000050">
    <property type="protein sequence ID" value="MBB2181209.1"/>
    <property type="molecule type" value="Genomic_DNA"/>
</dbReference>
<dbReference type="RefSeq" id="WP_182968933.1">
    <property type="nucleotide sequence ID" value="NZ_BAABGC010000018.1"/>
</dbReference>
<comment type="caution">
    <text evidence="1">The sequence shown here is derived from an EMBL/GenBank/DDBJ whole genome shotgun (WGS) entry which is preliminary data.</text>
</comment>
<evidence type="ECO:0000313" key="2">
    <source>
        <dbReference type="Proteomes" id="UP000525623"/>
    </source>
</evidence>
<protein>
    <submittedName>
        <fullName evidence="1">Uncharacterized protein</fullName>
    </submittedName>
</protein>
<dbReference type="Proteomes" id="UP000525623">
    <property type="component" value="Unassembled WGS sequence"/>
</dbReference>
<keyword evidence="2" id="KW-1185">Reference proteome</keyword>
<organism evidence="1 2">
    <name type="scientific">Gluconacetobacter tumulicola</name>
    <dbReference type="NCBI Taxonomy" id="1017177"/>
    <lineage>
        <taxon>Bacteria</taxon>
        <taxon>Pseudomonadati</taxon>
        <taxon>Pseudomonadota</taxon>
        <taxon>Alphaproteobacteria</taxon>
        <taxon>Acetobacterales</taxon>
        <taxon>Acetobacteraceae</taxon>
        <taxon>Gluconacetobacter</taxon>
    </lineage>
</organism>
<dbReference type="AlphaFoldDB" id="A0A7W4JH86"/>
<evidence type="ECO:0000313" key="1">
    <source>
        <dbReference type="EMBL" id="MBB2181209.1"/>
    </source>
</evidence>